<evidence type="ECO:0000256" key="5">
    <source>
        <dbReference type="SAM" id="Phobius"/>
    </source>
</evidence>
<dbReference type="AlphaFoldDB" id="G9QI17"/>
<dbReference type="GO" id="GO:0016020">
    <property type="term" value="C:membrane"/>
    <property type="evidence" value="ECO:0007669"/>
    <property type="project" value="UniProtKB-SubCell"/>
</dbReference>
<name>G9QI17_9BACI</name>
<dbReference type="Proteomes" id="UP000011747">
    <property type="component" value="Unassembled WGS sequence"/>
</dbReference>
<feature type="transmembrane region" description="Helical" evidence="5">
    <location>
        <begin position="150"/>
        <end position="173"/>
    </location>
</feature>
<dbReference type="PIRSF" id="PIRSF006060">
    <property type="entry name" value="AA_transporter"/>
    <property type="match status" value="1"/>
</dbReference>
<accession>G9QI17</accession>
<evidence type="ECO:0000256" key="1">
    <source>
        <dbReference type="ARBA" id="ARBA00004141"/>
    </source>
</evidence>
<dbReference type="InterPro" id="IPR050367">
    <property type="entry name" value="APC_superfamily"/>
</dbReference>
<evidence type="ECO:0000256" key="3">
    <source>
        <dbReference type="ARBA" id="ARBA00022989"/>
    </source>
</evidence>
<evidence type="ECO:0000256" key="4">
    <source>
        <dbReference type="ARBA" id="ARBA00023136"/>
    </source>
</evidence>
<feature type="transmembrane region" description="Helical" evidence="5">
    <location>
        <begin position="231"/>
        <end position="254"/>
    </location>
</feature>
<feature type="transmembrane region" description="Helical" evidence="5">
    <location>
        <begin position="85"/>
        <end position="111"/>
    </location>
</feature>
<comment type="caution">
    <text evidence="7">The sequence shown here is derived from an EMBL/GenBank/DDBJ whole genome shotgun (WGS) entry which is preliminary data.</text>
</comment>
<evidence type="ECO:0000256" key="2">
    <source>
        <dbReference type="ARBA" id="ARBA00022692"/>
    </source>
</evidence>
<sequence>MDMKKQLHLKRTLKLPQVIIFGLAYMAPMIVFGTYGILAETTHGSVPTAYVVALIAMLFTAYSYGKMVKAFPTSGSAYTYTRKSISSHLGFIIGWAILLDYLFLPMVIWLIGSVYLHSAFPSVPLWIWIIFFVVITSIINVISVKMTTNVNFFMMVFQLLVIAFFLILSIMNINLNTGGNSFDHNPFFNSHSSLSSILAGASIACYSFLGFDAVTTMSEETLQPEKTLPRAILLVTFIGGIIFVISSCFLYLVHPNYTDFQNLDSAAFEIAKQIGGTLLSSIFLAGMIIAQFASGIAAQASGARLLYAMGRDNVLPTKLFGYLNAKTKTPILNIVIIGAISLLAVNMDVTTSTSFINFGAFLTFIFVNVDVIFHYYIKQKNRSSKDTFFYFLIPLVGAVLDFGLFLNLDKNAKILGSIWTFIGIVYLAFLTKGFKIAPPEMDFQSVESPTELPLDQKSI</sequence>
<protein>
    <recommendedName>
        <fullName evidence="6">Amino acid permease/ SLC12A domain-containing protein</fullName>
    </recommendedName>
</protein>
<evidence type="ECO:0000313" key="8">
    <source>
        <dbReference type="Proteomes" id="UP000011747"/>
    </source>
</evidence>
<dbReference type="Gene3D" id="1.20.1740.10">
    <property type="entry name" value="Amino acid/polyamine transporter I"/>
    <property type="match status" value="1"/>
</dbReference>
<dbReference type="InterPro" id="IPR004841">
    <property type="entry name" value="AA-permease/SLC12A_dom"/>
</dbReference>
<feature type="transmembrane region" description="Helical" evidence="5">
    <location>
        <begin position="355"/>
        <end position="376"/>
    </location>
</feature>
<keyword evidence="2 5" id="KW-0812">Transmembrane</keyword>
<dbReference type="EMBL" id="ACWF01000027">
    <property type="protein sequence ID" value="EHL79178.1"/>
    <property type="molecule type" value="Genomic_DNA"/>
</dbReference>
<feature type="transmembrane region" description="Helical" evidence="5">
    <location>
        <begin position="274"/>
        <end position="298"/>
    </location>
</feature>
<gene>
    <name evidence="7" type="ORF">HMPREF1015_01381</name>
</gene>
<reference evidence="7 8" key="1">
    <citation type="submission" date="2011-09" db="EMBL/GenBank/DDBJ databases">
        <title>The Genome Sequence of Bacillus smithii 7_3_47FAA.</title>
        <authorList>
            <consortium name="The Broad Institute Genome Sequencing Platform"/>
            <person name="Earl A."/>
            <person name="Ward D."/>
            <person name="Feldgarden M."/>
            <person name="Gevers D."/>
            <person name="Daigneault M."/>
            <person name="Strauss J."/>
            <person name="Allen-Vercoe E."/>
            <person name="Young S.K."/>
            <person name="Zeng Q."/>
            <person name="Gargeya S."/>
            <person name="Fitzgerald M."/>
            <person name="Haas B."/>
            <person name="Abouelleil A."/>
            <person name="Alvarado L."/>
            <person name="Arachchi H.M."/>
            <person name="Berlin A."/>
            <person name="Brown A."/>
            <person name="Chapman S.B."/>
            <person name="Chen Z."/>
            <person name="Dunbar C."/>
            <person name="Freedman E."/>
            <person name="Gearin G."/>
            <person name="Goldberg J."/>
            <person name="Griggs A."/>
            <person name="Gujja S."/>
            <person name="Heiman D."/>
            <person name="Howarth C."/>
            <person name="Larson L."/>
            <person name="Lui A."/>
            <person name="MacDonald P.J.P."/>
            <person name="Montmayeur A."/>
            <person name="Murphy C."/>
            <person name="Neiman D."/>
            <person name="Pearson M."/>
            <person name="Priest M."/>
            <person name="Roberts A."/>
            <person name="Saif S."/>
            <person name="Shea T."/>
            <person name="Shenoy N."/>
            <person name="Sisk P."/>
            <person name="Stolte C."/>
            <person name="Sykes S."/>
            <person name="Wortman J."/>
            <person name="Nusbaum C."/>
            <person name="Birren B."/>
        </authorList>
    </citation>
    <scope>NUCLEOTIDE SEQUENCE [LARGE SCALE GENOMIC DNA]</scope>
    <source>
        <strain evidence="7 8">7_3_47FAA</strain>
    </source>
</reference>
<feature type="transmembrane region" description="Helical" evidence="5">
    <location>
        <begin position="123"/>
        <end position="143"/>
    </location>
</feature>
<keyword evidence="4 5" id="KW-0472">Membrane</keyword>
<feature type="transmembrane region" description="Helical" evidence="5">
    <location>
        <begin position="20"/>
        <end position="38"/>
    </location>
</feature>
<feature type="transmembrane region" description="Helical" evidence="5">
    <location>
        <begin position="44"/>
        <end position="64"/>
    </location>
</feature>
<feature type="transmembrane region" description="Helical" evidence="5">
    <location>
        <begin position="414"/>
        <end position="431"/>
    </location>
</feature>
<keyword evidence="3 5" id="KW-1133">Transmembrane helix</keyword>
<evidence type="ECO:0000259" key="6">
    <source>
        <dbReference type="Pfam" id="PF00324"/>
    </source>
</evidence>
<comment type="subcellular location">
    <subcellularLocation>
        <location evidence="1">Membrane</location>
        <topology evidence="1">Multi-pass membrane protein</topology>
    </subcellularLocation>
</comment>
<feature type="transmembrane region" description="Helical" evidence="5">
    <location>
        <begin position="193"/>
        <end position="211"/>
    </location>
</feature>
<dbReference type="Pfam" id="PF00324">
    <property type="entry name" value="AA_permease"/>
    <property type="match status" value="1"/>
</dbReference>
<organism evidence="7 8">
    <name type="scientific">Bacillus smithii 7_3_47FAA</name>
    <dbReference type="NCBI Taxonomy" id="665952"/>
    <lineage>
        <taxon>Bacteria</taxon>
        <taxon>Bacillati</taxon>
        <taxon>Bacillota</taxon>
        <taxon>Bacilli</taxon>
        <taxon>Bacillales</taxon>
        <taxon>Bacillaceae</taxon>
        <taxon>Bacillus</taxon>
    </lineage>
</organism>
<feature type="domain" description="Amino acid permease/ SLC12A" evidence="6">
    <location>
        <begin position="24"/>
        <end position="374"/>
    </location>
</feature>
<feature type="transmembrane region" description="Helical" evidence="5">
    <location>
        <begin position="331"/>
        <end position="349"/>
    </location>
</feature>
<dbReference type="PATRIC" id="fig|665952.3.peg.589"/>
<dbReference type="HOGENOM" id="CLU_007946_6_0_9"/>
<dbReference type="GO" id="GO:0055085">
    <property type="term" value="P:transmembrane transport"/>
    <property type="evidence" value="ECO:0007669"/>
    <property type="project" value="InterPro"/>
</dbReference>
<proteinExistence type="predicted"/>
<evidence type="ECO:0000313" key="7">
    <source>
        <dbReference type="EMBL" id="EHL79178.1"/>
    </source>
</evidence>
<keyword evidence="8" id="KW-1185">Reference proteome</keyword>
<feature type="transmembrane region" description="Helical" evidence="5">
    <location>
        <begin position="388"/>
        <end position="408"/>
    </location>
</feature>
<dbReference type="PANTHER" id="PTHR42770">
    <property type="entry name" value="AMINO ACID TRANSPORTER-RELATED"/>
    <property type="match status" value="1"/>
</dbReference>
<dbReference type="PANTHER" id="PTHR42770:SF8">
    <property type="entry name" value="PUTRESCINE IMPORTER PUUP"/>
    <property type="match status" value="1"/>
</dbReference>